<sequence length="59" mass="6669">MTFFSCSILHKYQGQGSNLLQHHQLAAPYCTSVTHDSSFVPKRTAQISRGEERGIYLIN</sequence>
<proteinExistence type="predicted"/>
<name>A0A0E9QI18_ANGAN</name>
<reference evidence="1" key="2">
    <citation type="journal article" date="2015" name="Fish Shellfish Immunol.">
        <title>Early steps in the European eel (Anguilla anguilla)-Vibrio vulnificus interaction in the gills: Role of the RtxA13 toxin.</title>
        <authorList>
            <person name="Callol A."/>
            <person name="Pajuelo D."/>
            <person name="Ebbesson L."/>
            <person name="Teles M."/>
            <person name="MacKenzie S."/>
            <person name="Amaro C."/>
        </authorList>
    </citation>
    <scope>NUCLEOTIDE SEQUENCE</scope>
</reference>
<dbReference type="EMBL" id="GBXM01092420">
    <property type="protein sequence ID" value="JAH16157.1"/>
    <property type="molecule type" value="Transcribed_RNA"/>
</dbReference>
<evidence type="ECO:0000313" key="1">
    <source>
        <dbReference type="EMBL" id="JAH16157.1"/>
    </source>
</evidence>
<dbReference type="AlphaFoldDB" id="A0A0E9QI18"/>
<organism evidence="1">
    <name type="scientific">Anguilla anguilla</name>
    <name type="common">European freshwater eel</name>
    <name type="synonym">Muraena anguilla</name>
    <dbReference type="NCBI Taxonomy" id="7936"/>
    <lineage>
        <taxon>Eukaryota</taxon>
        <taxon>Metazoa</taxon>
        <taxon>Chordata</taxon>
        <taxon>Craniata</taxon>
        <taxon>Vertebrata</taxon>
        <taxon>Euteleostomi</taxon>
        <taxon>Actinopterygii</taxon>
        <taxon>Neopterygii</taxon>
        <taxon>Teleostei</taxon>
        <taxon>Anguilliformes</taxon>
        <taxon>Anguillidae</taxon>
        <taxon>Anguilla</taxon>
    </lineage>
</organism>
<reference evidence="1" key="1">
    <citation type="submission" date="2014-11" db="EMBL/GenBank/DDBJ databases">
        <authorList>
            <person name="Amaro Gonzalez C."/>
        </authorList>
    </citation>
    <scope>NUCLEOTIDE SEQUENCE</scope>
</reference>
<protein>
    <submittedName>
        <fullName evidence="1">Uncharacterized protein</fullName>
    </submittedName>
</protein>
<accession>A0A0E9QI18</accession>